<evidence type="ECO:0000313" key="1">
    <source>
        <dbReference type="EMBL" id="GAI61653.1"/>
    </source>
</evidence>
<name>X1Q0B5_9ZZZZ</name>
<proteinExistence type="predicted"/>
<protein>
    <submittedName>
        <fullName evidence="1">Uncharacterized protein</fullName>
    </submittedName>
</protein>
<reference evidence="1" key="1">
    <citation type="journal article" date="2014" name="Front. Microbiol.">
        <title>High frequency of phylogenetically diverse reductive dehalogenase-homologous genes in deep subseafloor sedimentary metagenomes.</title>
        <authorList>
            <person name="Kawai M."/>
            <person name="Futagami T."/>
            <person name="Toyoda A."/>
            <person name="Takaki Y."/>
            <person name="Nishi S."/>
            <person name="Hori S."/>
            <person name="Arai W."/>
            <person name="Tsubouchi T."/>
            <person name="Morono Y."/>
            <person name="Uchiyama I."/>
            <person name="Ito T."/>
            <person name="Fujiyama A."/>
            <person name="Inagaki F."/>
            <person name="Takami H."/>
        </authorList>
    </citation>
    <scope>NUCLEOTIDE SEQUENCE</scope>
    <source>
        <strain evidence="1">Expedition CK06-06</strain>
    </source>
</reference>
<gene>
    <name evidence="1" type="ORF">S12H4_01322</name>
</gene>
<sequence>MAKIKALPGAAVISGFKGVIDYYVWHGIACVRQWPRSPGHWRAPAVMAQWSAFSEASKLWNTLSPDVQEAYKRMSAGTHWSGRDVFTKSYLSPLIIHLE</sequence>
<dbReference type="AlphaFoldDB" id="X1Q0B5"/>
<comment type="caution">
    <text evidence="1">The sequence shown here is derived from an EMBL/GenBank/DDBJ whole genome shotgun (WGS) entry which is preliminary data.</text>
</comment>
<accession>X1Q0B5</accession>
<organism evidence="1">
    <name type="scientific">marine sediment metagenome</name>
    <dbReference type="NCBI Taxonomy" id="412755"/>
    <lineage>
        <taxon>unclassified sequences</taxon>
        <taxon>metagenomes</taxon>
        <taxon>ecological metagenomes</taxon>
    </lineage>
</organism>
<dbReference type="EMBL" id="BARW01000253">
    <property type="protein sequence ID" value="GAI61653.1"/>
    <property type="molecule type" value="Genomic_DNA"/>
</dbReference>